<feature type="transmembrane region" description="Helical" evidence="5">
    <location>
        <begin position="60"/>
        <end position="84"/>
    </location>
</feature>
<feature type="transmembrane region" description="Helical" evidence="5">
    <location>
        <begin position="20"/>
        <end position="48"/>
    </location>
</feature>
<dbReference type="EMBL" id="CAJNOI010000145">
    <property type="protein sequence ID" value="CAF1126187.1"/>
    <property type="molecule type" value="Genomic_DNA"/>
</dbReference>
<reference evidence="7" key="1">
    <citation type="submission" date="2021-02" db="EMBL/GenBank/DDBJ databases">
        <authorList>
            <person name="Nowell W R."/>
        </authorList>
    </citation>
    <scope>NUCLEOTIDE SEQUENCE</scope>
</reference>
<feature type="transmembrane region" description="Helical" evidence="5">
    <location>
        <begin position="141"/>
        <end position="160"/>
    </location>
</feature>
<evidence type="ECO:0000313" key="7">
    <source>
        <dbReference type="EMBL" id="CAF1126187.1"/>
    </source>
</evidence>
<evidence type="ECO:0000256" key="1">
    <source>
        <dbReference type="ARBA" id="ARBA00004370"/>
    </source>
</evidence>
<sequence length="166" mass="19507">MTLLVSLSKDLNFTLINNQSWFIPIDILLLICLFLAILLAFLFLFIILIDKTCHTIPMMFLANSCFACLFFTIIMFWATIISLYNDLKQISYEDSFCIFRGYMTYVTGGELFYGYLLQAIYSYMTVVYPTRLFWQSAKFQLFLICLMWASVFICILPILLSHEIKY</sequence>
<comment type="subcellular location">
    <subcellularLocation>
        <location evidence="1">Membrane</location>
    </subcellularLocation>
</comment>
<keyword evidence="2 5" id="KW-0812">Transmembrane</keyword>
<dbReference type="GO" id="GO:0016020">
    <property type="term" value="C:membrane"/>
    <property type="evidence" value="ECO:0007669"/>
    <property type="project" value="UniProtKB-SubCell"/>
</dbReference>
<protein>
    <recommendedName>
        <fullName evidence="6">G-protein coupled receptors family 1 profile domain-containing protein</fullName>
    </recommendedName>
</protein>
<dbReference type="Gene3D" id="1.20.1070.10">
    <property type="entry name" value="Rhodopsin 7-helix transmembrane proteins"/>
    <property type="match status" value="1"/>
</dbReference>
<evidence type="ECO:0000256" key="3">
    <source>
        <dbReference type="ARBA" id="ARBA00022989"/>
    </source>
</evidence>
<dbReference type="AlphaFoldDB" id="A0A814QXE8"/>
<dbReference type="PROSITE" id="PS50262">
    <property type="entry name" value="G_PROTEIN_RECEP_F1_2"/>
    <property type="match status" value="1"/>
</dbReference>
<dbReference type="Proteomes" id="UP000663832">
    <property type="component" value="Unassembled WGS sequence"/>
</dbReference>
<keyword evidence="9" id="KW-1185">Reference proteome</keyword>
<name>A0A814QXE8_9BILA</name>
<accession>A0A814QXE8</accession>
<organism evidence="7 10">
    <name type="scientific">Adineta steineri</name>
    <dbReference type="NCBI Taxonomy" id="433720"/>
    <lineage>
        <taxon>Eukaryota</taxon>
        <taxon>Metazoa</taxon>
        <taxon>Spiralia</taxon>
        <taxon>Gnathifera</taxon>
        <taxon>Rotifera</taxon>
        <taxon>Eurotatoria</taxon>
        <taxon>Bdelloidea</taxon>
        <taxon>Adinetida</taxon>
        <taxon>Adinetidae</taxon>
        <taxon>Adineta</taxon>
    </lineage>
</organism>
<evidence type="ECO:0000256" key="4">
    <source>
        <dbReference type="ARBA" id="ARBA00023136"/>
    </source>
</evidence>
<proteinExistence type="predicted"/>
<dbReference type="EMBL" id="CAJNOM010000633">
    <property type="protein sequence ID" value="CAF1528183.1"/>
    <property type="molecule type" value="Genomic_DNA"/>
</dbReference>
<evidence type="ECO:0000313" key="9">
    <source>
        <dbReference type="Proteomes" id="UP000663832"/>
    </source>
</evidence>
<evidence type="ECO:0000313" key="8">
    <source>
        <dbReference type="EMBL" id="CAF1528183.1"/>
    </source>
</evidence>
<evidence type="ECO:0000256" key="2">
    <source>
        <dbReference type="ARBA" id="ARBA00022692"/>
    </source>
</evidence>
<dbReference type="Proteomes" id="UP000663877">
    <property type="component" value="Unassembled WGS sequence"/>
</dbReference>
<comment type="caution">
    <text evidence="7">The sequence shown here is derived from an EMBL/GenBank/DDBJ whole genome shotgun (WGS) entry which is preliminary data.</text>
</comment>
<keyword evidence="4 5" id="KW-0472">Membrane</keyword>
<dbReference type="SUPFAM" id="SSF81321">
    <property type="entry name" value="Family A G protein-coupled receptor-like"/>
    <property type="match status" value="1"/>
</dbReference>
<keyword evidence="3 5" id="KW-1133">Transmembrane helix</keyword>
<dbReference type="InterPro" id="IPR017452">
    <property type="entry name" value="GPCR_Rhodpsn_7TM"/>
</dbReference>
<evidence type="ECO:0000259" key="6">
    <source>
        <dbReference type="PROSITE" id="PS50262"/>
    </source>
</evidence>
<gene>
    <name evidence="7" type="ORF">BJG266_LOCUS22737</name>
    <name evidence="8" type="ORF">QVE165_LOCUS45299</name>
</gene>
<feature type="domain" description="G-protein coupled receptors family 1 profile" evidence="6">
    <location>
        <begin position="39"/>
        <end position="166"/>
    </location>
</feature>
<evidence type="ECO:0000313" key="10">
    <source>
        <dbReference type="Proteomes" id="UP000663877"/>
    </source>
</evidence>
<evidence type="ECO:0000256" key="5">
    <source>
        <dbReference type="SAM" id="Phobius"/>
    </source>
</evidence>